<feature type="domain" description="DZIP3-like HEPN" evidence="2">
    <location>
        <begin position="402"/>
        <end position="482"/>
    </location>
</feature>
<keyword evidence="3" id="KW-1185">Reference proteome</keyword>
<evidence type="ECO:0000259" key="2">
    <source>
        <dbReference type="Pfam" id="PF18738"/>
    </source>
</evidence>
<dbReference type="Proteomes" id="UP000694844">
    <property type="component" value="Chromosome 9"/>
</dbReference>
<name>A0A8B8BYH6_CRAVI</name>
<evidence type="ECO:0000313" key="3">
    <source>
        <dbReference type="Proteomes" id="UP000694844"/>
    </source>
</evidence>
<accession>A0A8B8BYH6</accession>
<proteinExistence type="predicted"/>
<dbReference type="AlphaFoldDB" id="A0A8B8BYH6"/>
<feature type="region of interest" description="Disordered" evidence="1">
    <location>
        <begin position="114"/>
        <end position="133"/>
    </location>
</feature>
<dbReference type="GeneID" id="111114359"/>
<organism evidence="3 4">
    <name type="scientific">Crassostrea virginica</name>
    <name type="common">Eastern oyster</name>
    <dbReference type="NCBI Taxonomy" id="6565"/>
    <lineage>
        <taxon>Eukaryota</taxon>
        <taxon>Metazoa</taxon>
        <taxon>Spiralia</taxon>
        <taxon>Lophotrochozoa</taxon>
        <taxon>Mollusca</taxon>
        <taxon>Bivalvia</taxon>
        <taxon>Autobranchia</taxon>
        <taxon>Pteriomorphia</taxon>
        <taxon>Ostreida</taxon>
        <taxon>Ostreoidea</taxon>
        <taxon>Ostreidae</taxon>
        <taxon>Crassostrea</taxon>
    </lineage>
</organism>
<evidence type="ECO:0000313" key="4">
    <source>
        <dbReference type="RefSeq" id="XP_022308360.1"/>
    </source>
</evidence>
<feature type="domain" description="DZIP3-like HEPN" evidence="2">
    <location>
        <begin position="181"/>
        <end position="290"/>
    </location>
</feature>
<dbReference type="KEGG" id="cvn:111114359"/>
<protein>
    <submittedName>
        <fullName evidence="4">Uncharacterized protein LOC111114359</fullName>
    </submittedName>
</protein>
<feature type="region of interest" description="Disordered" evidence="1">
    <location>
        <begin position="528"/>
        <end position="551"/>
    </location>
</feature>
<dbReference type="InterPro" id="IPR041249">
    <property type="entry name" value="HEPN_DZIP3"/>
</dbReference>
<reference evidence="4" key="1">
    <citation type="submission" date="2025-08" db="UniProtKB">
        <authorList>
            <consortium name="RefSeq"/>
        </authorList>
    </citation>
    <scope>IDENTIFICATION</scope>
    <source>
        <tissue evidence="4">Whole sample</tissue>
    </source>
</reference>
<evidence type="ECO:0000256" key="1">
    <source>
        <dbReference type="SAM" id="MobiDB-lite"/>
    </source>
</evidence>
<dbReference type="RefSeq" id="XP_022308360.1">
    <property type="nucleotide sequence ID" value="XM_022452652.1"/>
</dbReference>
<sequence length="551" mass="64045">MTEFAAKEYWLLKEIEEEFRHSVDPWTLFFHIKDQLRQKDAKKMERILSSFDPQSTQHLSMELLVNELFDRLMKCQNWIQVLRKACKHPDLKLKDLAKLVEDMEIGLDMKKKTSTEETKDIQDASDIPEPYTDIPEPDKNCACLCQLMMTVCTDLFRDVLDYYVKPAALKTELRGIKGYLDSVMNSQQKDLLQRYMDLSDFASPLKTKDVSLLYILIRFTCTIPPPKHGWGSRPKNDDKSLAGCIERIRILGKTILDQAKETDEISEFKFKEIFTNLRTNIDEIQRMVFNKDTYTQAVDELFSCKFKLLDTGRYINEFERLQGMDYTPTVFSVTQFYPERETVNLFRAGMLISTISLNLFRDIVCRFVNPKSLHSEKDSILTPQTEEEEIKESPNFAGIDWSSTENDLLFCYNLLRNNCGIIQHKNGWGFLPDINDHTLAACIDRIMIQRNVIASHMKSSLSETFFKEICQKLRQDIINIEQVVIGGYLYAHLVDDVLSMTINQLIAVEYVAENVREMSPWVLATDDDKKVRDVQEESSRSYQKDDGRSGN</sequence>
<dbReference type="Pfam" id="PF18738">
    <property type="entry name" value="HEPN_DZIP3"/>
    <property type="match status" value="2"/>
</dbReference>
<dbReference type="OrthoDB" id="8062037at2759"/>
<gene>
    <name evidence="4" type="primary">LOC111114359</name>
</gene>